<protein>
    <recommendedName>
        <fullName evidence="2">RBR-type E3 ubiquitin transferase</fullName>
        <ecNumber evidence="2">2.3.2.31</ecNumber>
    </recommendedName>
</protein>
<dbReference type="EC" id="2.3.2.31" evidence="2"/>
<dbReference type="Gene3D" id="1.20.120.1750">
    <property type="match status" value="1"/>
</dbReference>
<evidence type="ECO:0000256" key="5">
    <source>
        <dbReference type="ARBA" id="ARBA00022737"/>
    </source>
</evidence>
<keyword evidence="7" id="KW-0833">Ubl conjugation pathway</keyword>
<dbReference type="PROSITE" id="PS51873">
    <property type="entry name" value="TRIAD"/>
    <property type="match status" value="1"/>
</dbReference>
<sequence length="451" mass="50036">MAGAIDPSERLALQLMQDDLEEFKSLQKGKGRADEPDDFALALQMQSLYLTNQIQSLTDREYCLRIQPQRNTEPLPAPIPKQALPSTAVVAGPSRQARTSAQAGPVIAGSARQPNASNSAGTICKPPVSAVVRSLATASWVDDEASGSTITNDSTPVDEHQDLVCVACDGAYGENLVVRVSCGHVYCPDCLACLFGASTADESLFPPRCCKQPILLDAARKWLPEELIVEFEKKEVEFSSANRTYCSNVNCSVFIPPHEIEAERGYCRACNVWTCTICKSAEHNGACPHDPYKDEILAVAKDNGWQQCPWCQQLVELSHGCNHMSKCNRSLRDCLTNLTDSPVACRCRKEFCYNCGKKWRTCGCGIWNEDRLVQRAEQLVNRGMFGGRTNTDAVRAAQGHIRRTHECFHRSWTFKAGAGRCEECRFHLPSFLFECNGCNIRVCKRCQLNRL</sequence>
<comment type="caution">
    <text evidence="12">The sequence shown here is derived from an EMBL/GenBank/DDBJ whole genome shotgun (WGS) entry which is preliminary data.</text>
</comment>
<dbReference type="InterPro" id="IPR031127">
    <property type="entry name" value="E3_UB_ligase_RBR"/>
</dbReference>
<evidence type="ECO:0000256" key="9">
    <source>
        <dbReference type="PROSITE-ProRule" id="PRU00024"/>
    </source>
</evidence>
<dbReference type="PROSITE" id="PS00518">
    <property type="entry name" value="ZF_RING_1"/>
    <property type="match status" value="1"/>
</dbReference>
<evidence type="ECO:0000256" key="2">
    <source>
        <dbReference type="ARBA" id="ARBA00012251"/>
    </source>
</evidence>
<accession>A0A2S7YBJ6</accession>
<dbReference type="InterPro" id="IPR044066">
    <property type="entry name" value="TRIAD_supradom"/>
</dbReference>
<dbReference type="CDD" id="cd22584">
    <property type="entry name" value="Rcat_RBR_unk"/>
    <property type="match status" value="1"/>
</dbReference>
<keyword evidence="6 9" id="KW-0863">Zinc-finger</keyword>
<dbReference type="GO" id="GO:0061630">
    <property type="term" value="F:ubiquitin protein ligase activity"/>
    <property type="evidence" value="ECO:0007669"/>
    <property type="project" value="UniProtKB-EC"/>
</dbReference>
<dbReference type="GO" id="GO:0008270">
    <property type="term" value="F:zinc ion binding"/>
    <property type="evidence" value="ECO:0007669"/>
    <property type="project" value="UniProtKB-KW"/>
</dbReference>
<evidence type="ECO:0000313" key="13">
    <source>
        <dbReference type="Proteomes" id="UP000237441"/>
    </source>
</evidence>
<organism evidence="12 13">
    <name type="scientific">Beauveria bassiana</name>
    <name type="common">White muscardine disease fungus</name>
    <name type="synonym">Tritirachium shiotae</name>
    <dbReference type="NCBI Taxonomy" id="176275"/>
    <lineage>
        <taxon>Eukaryota</taxon>
        <taxon>Fungi</taxon>
        <taxon>Dikarya</taxon>
        <taxon>Ascomycota</taxon>
        <taxon>Pezizomycotina</taxon>
        <taxon>Sordariomycetes</taxon>
        <taxon>Hypocreomycetidae</taxon>
        <taxon>Hypocreales</taxon>
        <taxon>Cordycipitaceae</taxon>
        <taxon>Beauveria</taxon>
    </lineage>
</organism>
<evidence type="ECO:0000256" key="7">
    <source>
        <dbReference type="ARBA" id="ARBA00022786"/>
    </source>
</evidence>
<keyword evidence="8" id="KW-0862">Zinc</keyword>
<dbReference type="EMBL" id="JRHA01000004">
    <property type="protein sequence ID" value="PQK13558.1"/>
    <property type="molecule type" value="Genomic_DNA"/>
</dbReference>
<dbReference type="InterPro" id="IPR017907">
    <property type="entry name" value="Znf_RING_CS"/>
</dbReference>
<evidence type="ECO:0000256" key="3">
    <source>
        <dbReference type="ARBA" id="ARBA00022679"/>
    </source>
</evidence>
<gene>
    <name evidence="12" type="ORF">BB8028_0004g04890</name>
</gene>
<comment type="catalytic activity">
    <reaction evidence="1">
        <text>[E2 ubiquitin-conjugating enzyme]-S-ubiquitinyl-L-cysteine + [acceptor protein]-L-lysine = [E2 ubiquitin-conjugating enzyme]-L-cysteine + [acceptor protein]-N(6)-ubiquitinyl-L-lysine.</text>
        <dbReference type="EC" id="2.3.2.31"/>
    </reaction>
</comment>
<evidence type="ECO:0000256" key="1">
    <source>
        <dbReference type="ARBA" id="ARBA00001798"/>
    </source>
</evidence>
<dbReference type="Proteomes" id="UP000237441">
    <property type="component" value="Unassembled WGS sequence"/>
</dbReference>
<dbReference type="InterPro" id="IPR000315">
    <property type="entry name" value="Znf_B-box"/>
</dbReference>
<keyword evidence="4" id="KW-0479">Metal-binding</keyword>
<dbReference type="GO" id="GO:0016567">
    <property type="term" value="P:protein ubiquitination"/>
    <property type="evidence" value="ECO:0007669"/>
    <property type="project" value="InterPro"/>
</dbReference>
<name>A0A2S7YBJ6_BEABA</name>
<evidence type="ECO:0000256" key="4">
    <source>
        <dbReference type="ARBA" id="ARBA00022723"/>
    </source>
</evidence>
<keyword evidence="3" id="KW-0808">Transferase</keyword>
<reference evidence="12 13" key="1">
    <citation type="submission" date="2016-07" db="EMBL/GenBank/DDBJ databases">
        <title>Comparative genomics of the entomopathogenic fungus Beauveria bassiana.</title>
        <authorList>
            <person name="Valero Jimenez C.A."/>
            <person name="Zwaan B.J."/>
            <person name="Van Kan J.A."/>
            <person name="Takken W."/>
            <person name="Debets A.J."/>
            <person name="Schoustra S.E."/>
            <person name="Koenraadt C.J."/>
        </authorList>
    </citation>
    <scope>NUCLEOTIDE SEQUENCE [LARGE SCALE GENOMIC DNA]</scope>
    <source>
        <strain evidence="12 13">ARSEF 8028</strain>
    </source>
</reference>
<proteinExistence type="predicted"/>
<keyword evidence="5" id="KW-0677">Repeat</keyword>
<evidence type="ECO:0000259" key="11">
    <source>
        <dbReference type="PROSITE" id="PS51873"/>
    </source>
</evidence>
<dbReference type="AlphaFoldDB" id="A0A2S7YBJ6"/>
<dbReference type="Pfam" id="PF01485">
    <property type="entry name" value="IBR"/>
    <property type="match status" value="1"/>
</dbReference>
<dbReference type="InterPro" id="IPR002867">
    <property type="entry name" value="IBR_dom"/>
</dbReference>
<evidence type="ECO:0000256" key="6">
    <source>
        <dbReference type="ARBA" id="ARBA00022771"/>
    </source>
</evidence>
<feature type="domain" description="RING-type" evidence="11">
    <location>
        <begin position="161"/>
        <end position="373"/>
    </location>
</feature>
<evidence type="ECO:0000259" key="10">
    <source>
        <dbReference type="PROSITE" id="PS50119"/>
    </source>
</evidence>
<dbReference type="SUPFAM" id="SSF57850">
    <property type="entry name" value="RING/U-box"/>
    <property type="match status" value="2"/>
</dbReference>
<dbReference type="OrthoDB" id="10009520at2759"/>
<feature type="domain" description="B box-type" evidence="10">
    <location>
        <begin position="246"/>
        <end position="290"/>
    </location>
</feature>
<dbReference type="PROSITE" id="PS50119">
    <property type="entry name" value="ZF_BBOX"/>
    <property type="match status" value="1"/>
</dbReference>
<dbReference type="PANTHER" id="PTHR11685">
    <property type="entry name" value="RBR FAMILY RING FINGER AND IBR DOMAIN-CONTAINING"/>
    <property type="match status" value="1"/>
</dbReference>
<evidence type="ECO:0000313" key="12">
    <source>
        <dbReference type="EMBL" id="PQK13558.1"/>
    </source>
</evidence>
<evidence type="ECO:0000256" key="8">
    <source>
        <dbReference type="ARBA" id="ARBA00022833"/>
    </source>
</evidence>